<accession>A0ABT7LMI5</accession>
<evidence type="ECO:0000313" key="3">
    <source>
        <dbReference type="Proteomes" id="UP001238603"/>
    </source>
</evidence>
<gene>
    <name evidence="2" type="ORF">QRD43_19450</name>
</gene>
<protein>
    <recommendedName>
        <fullName evidence="4">Tetratricopeptide repeat protein</fullName>
    </recommendedName>
</protein>
<dbReference type="SUPFAM" id="SSF48452">
    <property type="entry name" value="TPR-like"/>
    <property type="match status" value="2"/>
</dbReference>
<dbReference type="EMBL" id="JASVDS010000006">
    <property type="protein sequence ID" value="MDL5034084.1"/>
    <property type="molecule type" value="Genomic_DNA"/>
</dbReference>
<comment type="caution">
    <text evidence="2">The sequence shown here is derived from an EMBL/GenBank/DDBJ whole genome shotgun (WGS) entry which is preliminary data.</text>
</comment>
<evidence type="ECO:0008006" key="4">
    <source>
        <dbReference type="Google" id="ProtNLM"/>
    </source>
</evidence>
<sequence length="370" mass="40545">MQYPPYPDADRGVSLSATPTSNGPAPSSPRAQAPLDATASATAAGEALLAQAIQSWQTGDLLPSCRQALSAAVALSNGPPSPQLPHALRQAALALCEFGLAAEALPLARTAVRYLEREGLHEPLSACLSCLGHVHARLGQLDQAELLHMRALSLARESIDSADRMRAYTNLIVSMSAAHEQALERNDEEGRVMARLALRRAERQLGGARSLAQDGRLQGGFQGVLKLAVAHLLVLLHRLDEAETMLNQLLSLWSQDEKTRYWRWSALESMAELLNRRGRPGEAWQLLQELLLVPELQSNVQLHGALLRQAMRCLRAVDSPETAQRLQALEAQRRQWELQNAQAAAEARETLAQELHLIQPWMQALLSAED</sequence>
<name>A0ABT7LMI5_9BURK</name>
<keyword evidence="3" id="KW-1185">Reference proteome</keyword>
<organism evidence="2 3">
    <name type="scientific">Roseateles subflavus</name>
    <dbReference type="NCBI Taxonomy" id="3053353"/>
    <lineage>
        <taxon>Bacteria</taxon>
        <taxon>Pseudomonadati</taxon>
        <taxon>Pseudomonadota</taxon>
        <taxon>Betaproteobacteria</taxon>
        <taxon>Burkholderiales</taxon>
        <taxon>Sphaerotilaceae</taxon>
        <taxon>Roseateles</taxon>
    </lineage>
</organism>
<evidence type="ECO:0000256" key="1">
    <source>
        <dbReference type="SAM" id="MobiDB-lite"/>
    </source>
</evidence>
<feature type="compositionally biased region" description="Polar residues" evidence="1">
    <location>
        <begin position="15"/>
        <end position="25"/>
    </location>
</feature>
<reference evidence="2 3" key="1">
    <citation type="submission" date="2023-06" db="EMBL/GenBank/DDBJ databases">
        <title>Pelomonas sp. APW6 16S ribosomal RNA gene genome sequencing and assembly.</title>
        <authorList>
            <person name="Woo H."/>
        </authorList>
    </citation>
    <scope>NUCLEOTIDE SEQUENCE [LARGE SCALE GENOMIC DNA]</scope>
    <source>
        <strain evidence="2 3">APW6</strain>
    </source>
</reference>
<evidence type="ECO:0000313" key="2">
    <source>
        <dbReference type="EMBL" id="MDL5034084.1"/>
    </source>
</evidence>
<feature type="region of interest" description="Disordered" evidence="1">
    <location>
        <begin position="1"/>
        <end position="38"/>
    </location>
</feature>
<dbReference type="Gene3D" id="1.25.40.10">
    <property type="entry name" value="Tetratricopeptide repeat domain"/>
    <property type="match status" value="1"/>
</dbReference>
<dbReference type="RefSeq" id="WP_285984156.1">
    <property type="nucleotide sequence ID" value="NZ_JASVDS010000006.1"/>
</dbReference>
<dbReference type="InterPro" id="IPR011990">
    <property type="entry name" value="TPR-like_helical_dom_sf"/>
</dbReference>
<dbReference type="Proteomes" id="UP001238603">
    <property type="component" value="Unassembled WGS sequence"/>
</dbReference>
<proteinExistence type="predicted"/>